<feature type="transmembrane region" description="Helical" evidence="1">
    <location>
        <begin position="1443"/>
        <end position="1467"/>
    </location>
</feature>
<dbReference type="EMBL" id="JARBJD010000329">
    <property type="protein sequence ID" value="KAK2943775.1"/>
    <property type="molecule type" value="Genomic_DNA"/>
</dbReference>
<keyword evidence="1" id="KW-0812">Transmembrane</keyword>
<protein>
    <recommendedName>
        <fullName evidence="4">Transmembrane protein</fullName>
    </recommendedName>
</protein>
<dbReference type="Proteomes" id="UP001281761">
    <property type="component" value="Unassembled WGS sequence"/>
</dbReference>
<accession>A0ABQ9WW86</accession>
<evidence type="ECO:0008006" key="4">
    <source>
        <dbReference type="Google" id="ProtNLM"/>
    </source>
</evidence>
<evidence type="ECO:0000313" key="3">
    <source>
        <dbReference type="Proteomes" id="UP001281761"/>
    </source>
</evidence>
<comment type="caution">
    <text evidence="2">The sequence shown here is derived from an EMBL/GenBank/DDBJ whole genome shotgun (WGS) entry which is preliminary data.</text>
</comment>
<keyword evidence="3" id="KW-1185">Reference proteome</keyword>
<evidence type="ECO:0000256" key="1">
    <source>
        <dbReference type="SAM" id="Phobius"/>
    </source>
</evidence>
<keyword evidence="1" id="KW-1133">Transmembrane helix</keyword>
<organism evidence="2 3">
    <name type="scientific">Blattamonas nauphoetae</name>
    <dbReference type="NCBI Taxonomy" id="2049346"/>
    <lineage>
        <taxon>Eukaryota</taxon>
        <taxon>Metamonada</taxon>
        <taxon>Preaxostyla</taxon>
        <taxon>Oxymonadida</taxon>
        <taxon>Blattamonas</taxon>
    </lineage>
</organism>
<keyword evidence="1" id="KW-0472">Membrane</keyword>
<reference evidence="2 3" key="1">
    <citation type="journal article" date="2022" name="bioRxiv">
        <title>Genomics of Preaxostyla Flagellates Illuminates Evolutionary Transitions and the Path Towards Mitochondrial Loss.</title>
        <authorList>
            <person name="Novak L.V.F."/>
            <person name="Treitli S.C."/>
            <person name="Pyrih J."/>
            <person name="Halakuc P."/>
            <person name="Pipaliya S.V."/>
            <person name="Vacek V."/>
            <person name="Brzon O."/>
            <person name="Soukal P."/>
            <person name="Eme L."/>
            <person name="Dacks J.B."/>
            <person name="Karnkowska A."/>
            <person name="Elias M."/>
            <person name="Hampl V."/>
        </authorList>
    </citation>
    <scope>NUCLEOTIDE SEQUENCE [LARGE SCALE GENOMIC DNA]</scope>
    <source>
        <strain evidence="2">NAU3</strain>
        <tissue evidence="2">Gut</tissue>
    </source>
</reference>
<proteinExistence type="predicted"/>
<evidence type="ECO:0000313" key="2">
    <source>
        <dbReference type="EMBL" id="KAK2943775.1"/>
    </source>
</evidence>
<name>A0ABQ9WW86_9EUKA</name>
<gene>
    <name evidence="2" type="ORF">BLNAU_21313</name>
</gene>
<sequence>MTTFDNSIAEGDGGCLCATGAGAFITASRFERSHSNKHGGGVLYRTVASFFQQSLCLNCSSQKGGASLHLAHGTGHLVMMSSFIAEGVDVSLVFVESDSSSLFSSCLFFVNTPDHDGCDITFQSYPQSLQSIPNFSLHSLTPKDAFCSVTSKLFPSLTFESFFSSTVFPIYISEMGNDSECQLTRLCRTLVGGLNTTMFLNISTLYLLSGNHHSGEIVSSIPNMIISSSSTDTVPTVLLLSHISITNSTFHVPLFSFGVSPSTHLSLDFSGAFVNLLGTCSTSPLILVTQPTQDDDAFYFICDDATFLSDSADTPLIVRFLNKRRLLNMPSRMSLSVIGPLGWCDETNQEVIVREDPPLRVICSPHGEDSLSCGSAISPCKTIQWSVSLSQYKQHTTVTLPHSVQGEGIVLFNRQVKIEGESGDTIISPPLDTPTSFIFSFRSTTAVLSSLIVYLTSSDKGSDLQFLVVQDGSVLKLNELLFFITSVSSFSKPPVFIENSFFHSSYVTTTFNRDLPLAFQSSLISAPSCHQFSLSNCIFDRLSFGEPVVRLTSSQKGDFILSECRFQNIRSHSTCLLRIIFSSPVTLTIESCVFESCSFEEPNPSLIYIKLPSTSIILFNNVAWEDQKTAIILVETDNFSKLINQADIHEIAHLLPTHFQVIKPEGVSCFASALIPPPETVEVTSQSKDSISCMSAGTESCQTLQHVLLCLEDSPFRTKSTEISVNRISDFISQPILISSQVTITSKLQHFSLVLSSSIDMNGSLFFVTGSLHVEKVTFTTDYFCKRSFTVVKAAAGSSVVLQFVTFQWDYIGIHVPLISVESATLTLRSVSFSTCHVTSVPIVSSVLSHVSHEDVSFWNTHLDWAGRLVRLDRCSHFSGVDLTLERTLSTAPSTFELNAENGIIELDGLDVKGAQLFFDDSTVVSITASDSHVILKNVVFTVIIGTGRNMSQLRVSLHDSSFLAMESTFLSSFAGLTCSALTVWTDNPAMLIFNIKLVSPSDYSVFSPALRAIGVDTEIWVDSFTSQIKNRNFLPSAAVWKEDENGKDELLFAKEMVSRESYHVNHEGTDKISCGDQSQPCRTPSYSFLLPHNTNILTITIIEAASLSTSAEMDGFSLSVHGQDKTAILSSGGIQSDKFYTITAQTINVQNLTLKLMGMSVLRMSSFLSAVGGSLNVGCCSIDVTDANWDISILRVDEGSGQIKQVEVTTSTDTLPTIIQAVHSQVTILDVILSSRQITHPLVSLVDVGEKSFLLDGLKLDSIDAVWHCPIIQTDSMLNNPSFSVIHLALSCQSLSGGISLLDLTMQNSTTTISNCSFESIKMVSQTDTTGADLDSNVLRLTLTDSSVKITACSFVMCNCLEGIPRTLVVVNMNNSIVWIEDNDFSRSGATPLFILHPSFYSLIRHSTIKGNTFNYTAGPLIGWNGTQENLQHLMTKYRRTFIVVGVVAGLLLVFLLSIVLVFPFYCFTRICKSHPSVSRFWWRDGGKGVKGENRNPNFGTHIQRLSTQHVYQFYDFDDVDERWGGWTSDRMAQNASPSETSDSEDVLDSVLDDSVLEFE</sequence>